<organism evidence="2 3">
    <name type="scientific">Fusarium mundagurra</name>
    <dbReference type="NCBI Taxonomy" id="1567541"/>
    <lineage>
        <taxon>Eukaryota</taxon>
        <taxon>Fungi</taxon>
        <taxon>Dikarya</taxon>
        <taxon>Ascomycota</taxon>
        <taxon>Pezizomycotina</taxon>
        <taxon>Sordariomycetes</taxon>
        <taxon>Hypocreomycetidae</taxon>
        <taxon>Hypocreales</taxon>
        <taxon>Nectriaceae</taxon>
        <taxon>Fusarium</taxon>
        <taxon>Fusarium fujikuroi species complex</taxon>
    </lineage>
</organism>
<feature type="compositionally biased region" description="Basic and acidic residues" evidence="1">
    <location>
        <begin position="472"/>
        <end position="487"/>
    </location>
</feature>
<evidence type="ECO:0000313" key="3">
    <source>
        <dbReference type="Proteomes" id="UP000544331"/>
    </source>
</evidence>
<accession>A0A8H5XY08</accession>
<feature type="region of interest" description="Disordered" evidence="1">
    <location>
        <begin position="439"/>
        <end position="488"/>
    </location>
</feature>
<name>A0A8H5XY08_9HYPO</name>
<comment type="caution">
    <text evidence="2">The sequence shown here is derived from an EMBL/GenBank/DDBJ whole genome shotgun (WGS) entry which is preliminary data.</text>
</comment>
<keyword evidence="3" id="KW-1185">Reference proteome</keyword>
<feature type="compositionally biased region" description="Acidic residues" evidence="1">
    <location>
        <begin position="441"/>
        <end position="468"/>
    </location>
</feature>
<sequence>MEPFVYFETYRVPVCKKCEFACVANEVPTHLQTRHREIPSAERRKVAEVISNISGVIKDQLGLEEFRFPPPTISSVAFLAPPKPDGLKCRKCPYIVKHLKKIKAHCHNCQHWNNPQSRGRPRQVTSELQVELPWKEGVLCQRFFPSRRASGWFEVGRKTAAYARVGKPIRTAVDDPSAQSQLNPEMRAHLREVLEREKGYLNAETQPRFYSKALGDDSFASTSLWLERTQWPTTYRNVRRDILQAMTRLPVRAKVSSVGTDYVLGQGPSEGDPDIMISGKDEEKISCFLSAIDIMLDRCELTAQNTRRVLLCWLASSRLDIYQAKPFTLKVEENTRKRYRLLWKRFIAFTLRACLLPDATRERELKIRLDTQIASQVRHLWEHHAWQHIDMTKPDWPKTRRWNHESHERKRYSYGDIDIDIFNHDENLNSSDIGSLFGEESSNDYEISEDDEDYFEESERESDFDDWMSDVGSRDAPDVSLSHRDSGDESSCEAAVESAEEFLELLFELSLLLSMEDFEDGQPGSALLVYFSGILGFSPDCRRFQLAREYCPNLSGLIWVQRLLFLEYALPLHSYPALGVQKRPQFPMQRLNKVRQKYMVQGSLSPLAELHNLRNFGQKVAKTEPPPFLLHWSDDGNVVSYGNDFTLSMQEFRGLAEHFIARAEELCDELMFGFEPNLDINRIKDDFTNAQPGFSFVNHPNNNFDAMYQDLLVQVCTSRGARLARNGRWSFQAITSYLRKVTTLEENISGGFLTACGQPPRIRELLSLAVENSPCAGRGIFVWNGSVAFALRHHKAKRSTNQEFHVVRFLPARLAVVVVKHLVCIRRLAALLRREQSGLTNPIESNERKHLLFQHHGKPWASTRITRVVGTASKQVWSRGVNGRVYRQLAIGITEKHVREVHSPFNRYDDTSIDADLNVTFAWQSGHRPLQRGITYPILAARRIQVYPSCEADTGLNPMENTYKIKPR</sequence>
<dbReference type="Pfam" id="PF12013">
    <property type="entry name" value="OrsD"/>
    <property type="match status" value="1"/>
</dbReference>
<protein>
    <submittedName>
        <fullName evidence="2">Uncharacterized protein</fullName>
    </submittedName>
</protein>
<dbReference type="InterPro" id="IPR022698">
    <property type="entry name" value="OrsD"/>
</dbReference>
<reference evidence="2 3" key="1">
    <citation type="submission" date="2020-05" db="EMBL/GenBank/DDBJ databases">
        <title>Identification and distribution of gene clusters putatively required for synthesis of sphingolipid metabolism inhibitors in phylogenetically diverse species of the filamentous fungus Fusarium.</title>
        <authorList>
            <person name="Kim H.-S."/>
            <person name="Busman M."/>
            <person name="Brown D.W."/>
            <person name="Divon H."/>
            <person name="Uhlig S."/>
            <person name="Proctor R.H."/>
        </authorList>
    </citation>
    <scope>NUCLEOTIDE SEQUENCE [LARGE SCALE GENOMIC DNA]</scope>
    <source>
        <strain evidence="2 3">NRRL 66235</strain>
    </source>
</reference>
<dbReference type="OrthoDB" id="5222260at2759"/>
<dbReference type="Proteomes" id="UP000544331">
    <property type="component" value="Unassembled WGS sequence"/>
</dbReference>
<gene>
    <name evidence="2" type="ORF">FMUND_13628</name>
</gene>
<dbReference type="EMBL" id="JAAOAN010000643">
    <property type="protein sequence ID" value="KAF5702067.1"/>
    <property type="molecule type" value="Genomic_DNA"/>
</dbReference>
<evidence type="ECO:0000256" key="1">
    <source>
        <dbReference type="SAM" id="MobiDB-lite"/>
    </source>
</evidence>
<evidence type="ECO:0000313" key="2">
    <source>
        <dbReference type="EMBL" id="KAF5702067.1"/>
    </source>
</evidence>
<dbReference type="AlphaFoldDB" id="A0A8H5XY08"/>
<proteinExistence type="predicted"/>